<name>A0A6M8MLE8_9BACT</name>
<dbReference type="Gene3D" id="1.10.10.10">
    <property type="entry name" value="Winged helix-like DNA-binding domain superfamily/Winged helix DNA-binding domain"/>
    <property type="match status" value="1"/>
</dbReference>
<dbReference type="AlphaFoldDB" id="A0A6M8MLE8"/>
<organism evidence="1">
    <name type="scientific">Campylobacter corcagiensis</name>
    <dbReference type="NCBI Taxonomy" id="1448857"/>
    <lineage>
        <taxon>Bacteria</taxon>
        <taxon>Pseudomonadati</taxon>
        <taxon>Campylobacterota</taxon>
        <taxon>Epsilonproteobacteria</taxon>
        <taxon>Campylobacterales</taxon>
        <taxon>Campylobacteraceae</taxon>
        <taxon>Campylobacter</taxon>
    </lineage>
</organism>
<dbReference type="InterPro" id="IPR036390">
    <property type="entry name" value="WH_DNA-bd_sf"/>
</dbReference>
<proteinExistence type="predicted"/>
<sequence length="148" mass="17913">MENSVKEEKLEYLLKEIVSILEDHIKQNNELLDYGKKLKFERKYAYKFYEIFCDMLLNFRYVNFFNNEELYRKLEIPKSMQYTSKLLKSVIKPSLAEINAKTLFLARYKIDKNKKRILFIVDTKKTILTDREILRKIINAIKNSKDKQ</sequence>
<keyword evidence="1" id="KW-0614">Plasmid</keyword>
<dbReference type="SUPFAM" id="SSF46785">
    <property type="entry name" value="Winged helix' DNA-binding domain"/>
    <property type="match status" value="1"/>
</dbReference>
<dbReference type="InterPro" id="IPR036388">
    <property type="entry name" value="WH-like_DNA-bd_sf"/>
</dbReference>
<evidence type="ECO:0008006" key="2">
    <source>
        <dbReference type="Google" id="ProtNLM"/>
    </source>
</evidence>
<reference evidence="1" key="1">
    <citation type="submission" date="2020-05" db="EMBL/GenBank/DDBJ databases">
        <title>Complete genome sequencing of Campylobacter and Arcobacter type strains.</title>
        <authorList>
            <person name="Miller W.G."/>
            <person name="Yee E."/>
        </authorList>
    </citation>
    <scope>NUCLEOTIDE SEQUENCE [LARGE SCALE GENOMIC DNA]</scope>
    <source>
        <strain evidence="1">LMG 27932</strain>
        <plasmid evidence="1">pCCORG</plasmid>
    </source>
</reference>
<gene>
    <name evidence="1" type="ORF">CCORG_a0033</name>
</gene>
<dbReference type="KEGG" id="ccor:CCORG_a0033"/>
<dbReference type="Pfam" id="PF21205">
    <property type="entry name" value="Rep3_C"/>
    <property type="match status" value="1"/>
</dbReference>
<dbReference type="EMBL" id="CP053843">
    <property type="protein sequence ID" value="QKF65569.1"/>
    <property type="molecule type" value="Genomic_DNA"/>
</dbReference>
<evidence type="ECO:0000313" key="1">
    <source>
        <dbReference type="EMBL" id="QKF65569.1"/>
    </source>
</evidence>
<protein>
    <recommendedName>
        <fullName evidence="2">Replication initiation protein</fullName>
    </recommendedName>
</protein>
<geneLocation type="plasmid" evidence="1">
    <name>pCCORG</name>
</geneLocation>
<accession>A0A6M8MLE8</accession>